<dbReference type="InParanoid" id="A0A4Q1BMR8"/>
<protein>
    <submittedName>
        <fullName evidence="1">Uncharacterized protein</fullName>
    </submittedName>
</protein>
<name>A0A4Q1BMR8_TREME</name>
<reference evidence="1 2" key="1">
    <citation type="submission" date="2016-06" db="EMBL/GenBank/DDBJ databases">
        <title>Evolution of pathogenesis and genome organization in the Tremellales.</title>
        <authorList>
            <person name="Cuomo C."/>
            <person name="Litvintseva A."/>
            <person name="Heitman J."/>
            <person name="Chen Y."/>
            <person name="Sun S."/>
            <person name="Springer D."/>
            <person name="Dromer F."/>
            <person name="Young S."/>
            <person name="Zeng Q."/>
            <person name="Chapman S."/>
            <person name="Gujja S."/>
            <person name="Saif S."/>
            <person name="Birren B."/>
        </authorList>
    </citation>
    <scope>NUCLEOTIDE SEQUENCE [LARGE SCALE GENOMIC DNA]</scope>
    <source>
        <strain evidence="1 2">ATCC 28783</strain>
    </source>
</reference>
<comment type="caution">
    <text evidence="1">The sequence shown here is derived from an EMBL/GenBank/DDBJ whole genome shotgun (WGS) entry which is preliminary data.</text>
</comment>
<gene>
    <name evidence="1" type="ORF">M231_03807</name>
</gene>
<keyword evidence="2" id="KW-1185">Reference proteome</keyword>
<accession>A0A4Q1BMR8</accession>
<dbReference type="Proteomes" id="UP000289152">
    <property type="component" value="Unassembled WGS sequence"/>
</dbReference>
<sequence length="63" mass="7078">MVEEGVPLGILAKDSEVPMNWEILAFKWLFALVDLILWSINYNPGATQEERQPFSPSKGEGSQ</sequence>
<dbReference type="EMBL" id="SDIL01000039">
    <property type="protein sequence ID" value="RXK38962.1"/>
    <property type="molecule type" value="Genomic_DNA"/>
</dbReference>
<organism evidence="1 2">
    <name type="scientific">Tremella mesenterica</name>
    <name type="common">Jelly fungus</name>
    <dbReference type="NCBI Taxonomy" id="5217"/>
    <lineage>
        <taxon>Eukaryota</taxon>
        <taxon>Fungi</taxon>
        <taxon>Dikarya</taxon>
        <taxon>Basidiomycota</taxon>
        <taxon>Agaricomycotina</taxon>
        <taxon>Tremellomycetes</taxon>
        <taxon>Tremellales</taxon>
        <taxon>Tremellaceae</taxon>
        <taxon>Tremella</taxon>
    </lineage>
</organism>
<dbReference type="AlphaFoldDB" id="A0A4Q1BMR8"/>
<evidence type="ECO:0000313" key="1">
    <source>
        <dbReference type="EMBL" id="RXK38962.1"/>
    </source>
</evidence>
<evidence type="ECO:0000313" key="2">
    <source>
        <dbReference type="Proteomes" id="UP000289152"/>
    </source>
</evidence>
<proteinExistence type="predicted"/>